<name>A0A316JGW3_9HYPH</name>
<dbReference type="Pfam" id="PF02615">
    <property type="entry name" value="Ldh_2"/>
    <property type="match status" value="1"/>
</dbReference>
<comment type="similarity">
    <text evidence="1">Belongs to the LDH2/MDH2 oxidoreductase family.</text>
</comment>
<sequence length="330" mass="34265">MPDEVTLSAAAAGELAVKACLNVGASQASARSLADATISAMLYGPSMLGFPHLVDYLNSFREGRIKGDPTPVLGNAYPAFLVSDADQGIAQLGFDRAFDKLVKAARTHGIAIFTQTNSYTVGELGYYVRRLADEHIIALASSNANAMVTPQAGGPAVYGTNPLAFGFPLGDGSPPLLIDQASSATAYINLVRAAAEKQPIPEGWAVDENGMATSDPVKALAGALLPFGGRKGGNVALLVEMLSAGLSGGPWSLDTADFTSGSASPAVGLTIIAIMPGRDDGRLEERAQKQADRLIDLDIFVPGISGTRACADALKIPRDVFETVQRFAQG</sequence>
<dbReference type="Gene3D" id="1.10.1530.10">
    <property type="match status" value="1"/>
</dbReference>
<keyword evidence="4" id="KW-1185">Reference proteome</keyword>
<protein>
    <submittedName>
        <fullName evidence="3">Malate dehydrogenase</fullName>
    </submittedName>
</protein>
<keyword evidence="2" id="KW-0560">Oxidoreductase</keyword>
<accession>A0A316JGW3</accession>
<evidence type="ECO:0000256" key="2">
    <source>
        <dbReference type="ARBA" id="ARBA00023002"/>
    </source>
</evidence>
<dbReference type="OrthoDB" id="9811519at2"/>
<dbReference type="GO" id="GO:0016491">
    <property type="term" value="F:oxidoreductase activity"/>
    <property type="evidence" value="ECO:0007669"/>
    <property type="project" value="UniProtKB-KW"/>
</dbReference>
<dbReference type="InterPro" id="IPR043143">
    <property type="entry name" value="Mal/L-sulf/L-lact_DH-like_NADP"/>
</dbReference>
<dbReference type="PANTHER" id="PTHR11091:SF0">
    <property type="entry name" value="MALATE DEHYDROGENASE"/>
    <property type="match status" value="1"/>
</dbReference>
<evidence type="ECO:0000313" key="4">
    <source>
        <dbReference type="Proteomes" id="UP000245865"/>
    </source>
</evidence>
<evidence type="ECO:0000313" key="3">
    <source>
        <dbReference type="EMBL" id="PWL18473.1"/>
    </source>
</evidence>
<dbReference type="AlphaFoldDB" id="A0A316JGW3"/>
<organism evidence="3 4">
    <name type="scientific">Falsochrobactrum shanghaiense</name>
    <dbReference type="NCBI Taxonomy" id="2201899"/>
    <lineage>
        <taxon>Bacteria</taxon>
        <taxon>Pseudomonadati</taxon>
        <taxon>Pseudomonadota</taxon>
        <taxon>Alphaproteobacteria</taxon>
        <taxon>Hyphomicrobiales</taxon>
        <taxon>Brucellaceae</taxon>
        <taxon>Falsochrobactrum</taxon>
    </lineage>
</organism>
<dbReference type="InterPro" id="IPR036111">
    <property type="entry name" value="Mal/L-sulfo/L-lacto_DH-like_sf"/>
</dbReference>
<dbReference type="PANTHER" id="PTHR11091">
    <property type="entry name" value="OXIDOREDUCTASE-RELATED"/>
    <property type="match status" value="1"/>
</dbReference>
<proteinExistence type="inferred from homology"/>
<evidence type="ECO:0000256" key="1">
    <source>
        <dbReference type="ARBA" id="ARBA00006056"/>
    </source>
</evidence>
<reference evidence="3 4" key="1">
    <citation type="submission" date="2018-05" db="EMBL/GenBank/DDBJ databases">
        <title>Comparative genomic sequence analysis between strain HN4 and CCM 8460T (Falsochrobactrum ovis) will provide more evidence to prove that HN4 is a new species of Falsochrobactrum.</title>
        <authorList>
            <person name="Lyu W."/>
            <person name="Sun L."/>
            <person name="Yao L."/>
        </authorList>
    </citation>
    <scope>NUCLEOTIDE SEQUENCE [LARGE SCALE GENOMIC DNA]</scope>
    <source>
        <strain evidence="3 4">HN4</strain>
    </source>
</reference>
<comment type="caution">
    <text evidence="3">The sequence shown here is derived from an EMBL/GenBank/DDBJ whole genome shotgun (WGS) entry which is preliminary data.</text>
</comment>
<dbReference type="EMBL" id="QGDB01000002">
    <property type="protein sequence ID" value="PWL18473.1"/>
    <property type="molecule type" value="Genomic_DNA"/>
</dbReference>
<dbReference type="Gene3D" id="3.30.1370.60">
    <property type="entry name" value="Hypothetical oxidoreductase yiak, domain 2"/>
    <property type="match status" value="1"/>
</dbReference>
<dbReference type="InterPro" id="IPR043144">
    <property type="entry name" value="Mal/L-sulf/L-lact_DH-like_ah"/>
</dbReference>
<dbReference type="Proteomes" id="UP000245865">
    <property type="component" value="Unassembled WGS sequence"/>
</dbReference>
<dbReference type="RefSeq" id="WP_109705373.1">
    <property type="nucleotide sequence ID" value="NZ_QGDB01000002.1"/>
</dbReference>
<gene>
    <name evidence="3" type="ORF">DKP76_05085</name>
</gene>
<dbReference type="InterPro" id="IPR003767">
    <property type="entry name" value="Malate/L-lactate_DH-like"/>
</dbReference>
<dbReference type="SUPFAM" id="SSF89733">
    <property type="entry name" value="L-sulfolactate dehydrogenase-like"/>
    <property type="match status" value="1"/>
</dbReference>